<dbReference type="PROSITE" id="PS50109">
    <property type="entry name" value="HIS_KIN"/>
    <property type="match status" value="1"/>
</dbReference>
<evidence type="ECO:0000256" key="9">
    <source>
        <dbReference type="ARBA" id="ARBA00023012"/>
    </source>
</evidence>
<evidence type="ECO:0000256" key="6">
    <source>
        <dbReference type="ARBA" id="ARBA00022692"/>
    </source>
</evidence>
<dbReference type="InterPro" id="IPR050428">
    <property type="entry name" value="TCS_sensor_his_kinase"/>
</dbReference>
<dbReference type="SMART" id="SM00387">
    <property type="entry name" value="HATPase_c"/>
    <property type="match status" value="1"/>
</dbReference>
<evidence type="ECO:0000256" key="5">
    <source>
        <dbReference type="ARBA" id="ARBA00022679"/>
    </source>
</evidence>
<accession>A0A6L9XXL4</accession>
<comment type="catalytic activity">
    <reaction evidence="1">
        <text>ATP + protein L-histidine = ADP + protein N-phospho-L-histidine.</text>
        <dbReference type="EC" id="2.7.13.3"/>
    </reaction>
</comment>
<dbReference type="PANTHER" id="PTHR45436">
    <property type="entry name" value="SENSOR HISTIDINE KINASE YKOH"/>
    <property type="match status" value="1"/>
</dbReference>
<evidence type="ECO:0000259" key="12">
    <source>
        <dbReference type="PROSITE" id="PS50109"/>
    </source>
</evidence>
<evidence type="ECO:0000256" key="7">
    <source>
        <dbReference type="ARBA" id="ARBA00022777"/>
    </source>
</evidence>
<organism evidence="13 14">
    <name type="scientific">Leifsonia tongyongensis</name>
    <dbReference type="NCBI Taxonomy" id="1268043"/>
    <lineage>
        <taxon>Bacteria</taxon>
        <taxon>Bacillati</taxon>
        <taxon>Actinomycetota</taxon>
        <taxon>Actinomycetes</taxon>
        <taxon>Micrococcales</taxon>
        <taxon>Microbacteriaceae</taxon>
        <taxon>Leifsonia</taxon>
    </lineage>
</organism>
<dbReference type="EMBL" id="JAAGWY010000001">
    <property type="protein sequence ID" value="NEN05784.1"/>
    <property type="molecule type" value="Genomic_DNA"/>
</dbReference>
<evidence type="ECO:0000256" key="10">
    <source>
        <dbReference type="ARBA" id="ARBA00023136"/>
    </source>
</evidence>
<keyword evidence="5" id="KW-0808">Transferase</keyword>
<evidence type="ECO:0000256" key="4">
    <source>
        <dbReference type="ARBA" id="ARBA00022553"/>
    </source>
</evidence>
<keyword evidence="14" id="KW-1185">Reference proteome</keyword>
<keyword evidence="6 11" id="KW-0812">Transmembrane</keyword>
<dbReference type="AlphaFoldDB" id="A0A6L9XXL4"/>
<dbReference type="GO" id="GO:0000155">
    <property type="term" value="F:phosphorelay sensor kinase activity"/>
    <property type="evidence" value="ECO:0007669"/>
    <property type="project" value="InterPro"/>
</dbReference>
<evidence type="ECO:0000256" key="11">
    <source>
        <dbReference type="SAM" id="Phobius"/>
    </source>
</evidence>
<feature type="transmembrane region" description="Helical" evidence="11">
    <location>
        <begin position="25"/>
        <end position="49"/>
    </location>
</feature>
<keyword evidence="7 13" id="KW-0418">Kinase</keyword>
<dbReference type="InterPro" id="IPR003661">
    <property type="entry name" value="HisK_dim/P_dom"/>
</dbReference>
<dbReference type="Proteomes" id="UP000474967">
    <property type="component" value="Unassembled WGS sequence"/>
</dbReference>
<comment type="caution">
    <text evidence="13">The sequence shown here is derived from an EMBL/GenBank/DDBJ whole genome shotgun (WGS) entry which is preliminary data.</text>
</comment>
<evidence type="ECO:0000313" key="14">
    <source>
        <dbReference type="Proteomes" id="UP000474967"/>
    </source>
</evidence>
<feature type="domain" description="Histidine kinase" evidence="12">
    <location>
        <begin position="118"/>
        <end position="337"/>
    </location>
</feature>
<dbReference type="SMART" id="SM00388">
    <property type="entry name" value="HisKA"/>
    <property type="match status" value="1"/>
</dbReference>
<dbReference type="Pfam" id="PF02518">
    <property type="entry name" value="HATPase_c"/>
    <property type="match status" value="1"/>
</dbReference>
<dbReference type="GO" id="GO:0005886">
    <property type="term" value="C:plasma membrane"/>
    <property type="evidence" value="ECO:0007669"/>
    <property type="project" value="UniProtKB-SubCell"/>
</dbReference>
<keyword evidence="9" id="KW-0902">Two-component regulatory system</keyword>
<gene>
    <name evidence="13" type="ORF">G3T36_07850</name>
</gene>
<reference evidence="13 14" key="1">
    <citation type="journal article" date="2014" name="J. Microbiol.">
        <title>Diaminobutyricibacter tongyongensis gen. nov., sp. nov. and Homoserinibacter gongjuensis gen. nov., sp. nov. belong to the family Microbacteriaceae.</title>
        <authorList>
            <person name="Kim S.J."/>
            <person name="Ahn J.H."/>
            <person name="Weon H.Y."/>
            <person name="Hamada M."/>
            <person name="Suzuki K."/>
            <person name="Kwon S.W."/>
        </authorList>
    </citation>
    <scope>NUCLEOTIDE SEQUENCE [LARGE SCALE GENOMIC DNA]</scope>
    <source>
        <strain evidence="13 14">NBRC 108724</strain>
    </source>
</reference>
<dbReference type="CDD" id="cd00082">
    <property type="entry name" value="HisKA"/>
    <property type="match status" value="1"/>
</dbReference>
<dbReference type="Pfam" id="PF00512">
    <property type="entry name" value="HisKA"/>
    <property type="match status" value="1"/>
</dbReference>
<keyword evidence="10 11" id="KW-0472">Membrane</keyword>
<dbReference type="EC" id="2.7.13.3" evidence="3"/>
<dbReference type="Gene3D" id="1.10.287.130">
    <property type="match status" value="1"/>
</dbReference>
<dbReference type="Gene3D" id="3.30.565.10">
    <property type="entry name" value="Histidine kinase-like ATPase, C-terminal domain"/>
    <property type="match status" value="1"/>
</dbReference>
<dbReference type="InterPro" id="IPR036890">
    <property type="entry name" value="HATPase_C_sf"/>
</dbReference>
<protein>
    <recommendedName>
        <fullName evidence="3">histidine kinase</fullName>
        <ecNumber evidence="3">2.7.13.3</ecNumber>
    </recommendedName>
</protein>
<dbReference type="InterPro" id="IPR036097">
    <property type="entry name" value="HisK_dim/P_sf"/>
</dbReference>
<proteinExistence type="predicted"/>
<dbReference type="InterPro" id="IPR004358">
    <property type="entry name" value="Sig_transdc_His_kin-like_C"/>
</dbReference>
<dbReference type="InterPro" id="IPR005467">
    <property type="entry name" value="His_kinase_dom"/>
</dbReference>
<feature type="transmembrane region" description="Helical" evidence="11">
    <location>
        <begin position="75"/>
        <end position="97"/>
    </location>
</feature>
<evidence type="ECO:0000313" key="13">
    <source>
        <dbReference type="EMBL" id="NEN05784.1"/>
    </source>
</evidence>
<keyword evidence="8 11" id="KW-1133">Transmembrane helix</keyword>
<evidence type="ECO:0000256" key="3">
    <source>
        <dbReference type="ARBA" id="ARBA00012438"/>
    </source>
</evidence>
<evidence type="ECO:0000256" key="1">
    <source>
        <dbReference type="ARBA" id="ARBA00000085"/>
    </source>
</evidence>
<dbReference type="SUPFAM" id="SSF47384">
    <property type="entry name" value="Homodimeric domain of signal transducing histidine kinase"/>
    <property type="match status" value="1"/>
</dbReference>
<evidence type="ECO:0000256" key="8">
    <source>
        <dbReference type="ARBA" id="ARBA00022989"/>
    </source>
</evidence>
<name>A0A6L9XXL4_9MICO</name>
<dbReference type="SUPFAM" id="SSF55874">
    <property type="entry name" value="ATPase domain of HSP90 chaperone/DNA topoisomerase II/histidine kinase"/>
    <property type="match status" value="1"/>
</dbReference>
<comment type="subcellular location">
    <subcellularLocation>
        <location evidence="2">Cell membrane</location>
    </subcellularLocation>
</comment>
<dbReference type="PANTHER" id="PTHR45436:SF5">
    <property type="entry name" value="SENSOR HISTIDINE KINASE TRCS"/>
    <property type="match status" value="1"/>
</dbReference>
<evidence type="ECO:0000256" key="2">
    <source>
        <dbReference type="ARBA" id="ARBA00004236"/>
    </source>
</evidence>
<dbReference type="PRINTS" id="PR00344">
    <property type="entry name" value="BCTRLSENSOR"/>
</dbReference>
<sequence length="337" mass="35791">MKKMGGRDAVVDSDTRAVRRASRFVGLWITIASGALVIAAIGAAFFFILDQLRPSELGEKPLPGEHKIYIDTTEAMIAFVAVGVLAVAIAGVLSLVITRRAVLPLGRALRIQRTFVQDASHELRTPLAVLDARLQILQRSLDEHDPSRETVEQLREDARTLIEIVNDLLLAADADENSSSAGPVPVEPAVRSAVDAMAVLAAPRNIDIAVTTRFDDGAAAATRVPETSLQRCVTALLDNAVTHSPNDTTIRVQVTAHKHDVAISVADEGTGITGIEPRRIFDRFAHAAPTAAAAPPRASFGIGLALVRDIATRHGGTVDVAETSPDGTTLVLTLPRA</sequence>
<dbReference type="InterPro" id="IPR003594">
    <property type="entry name" value="HATPase_dom"/>
</dbReference>
<keyword evidence="4" id="KW-0597">Phosphoprotein</keyword>